<sequence>LHDRGVAHLRLHAPPPRDALADPRPDVAARVRVPALSADAAVAGRRDAGHQPPRPRPVTQESTDAAASRRHRRCVDTAGVGEIWRGGGEERRKQQYNHIPLARTQNLSSKLILSSSPSMLYLP</sequence>
<keyword evidence="3" id="KW-1185">Reference proteome</keyword>
<dbReference type="AlphaFoldDB" id="A0A1E5W6J7"/>
<evidence type="ECO:0000313" key="2">
    <source>
        <dbReference type="EMBL" id="OEL33024.1"/>
    </source>
</evidence>
<comment type="caution">
    <text evidence="2">The sequence shown here is derived from an EMBL/GenBank/DDBJ whole genome shotgun (WGS) entry which is preliminary data.</text>
</comment>
<reference evidence="2 3" key="1">
    <citation type="submission" date="2016-09" db="EMBL/GenBank/DDBJ databases">
        <title>The draft genome of Dichanthelium oligosanthes: A C3 panicoid grass species.</title>
        <authorList>
            <person name="Studer A.J."/>
            <person name="Schnable J.C."/>
            <person name="Brutnell T.P."/>
        </authorList>
    </citation>
    <scope>NUCLEOTIDE SEQUENCE [LARGE SCALE GENOMIC DNA]</scope>
    <source>
        <strain evidence="3">cv. Kellogg 1175</strain>
        <tissue evidence="2">Leaf</tissue>
    </source>
</reference>
<proteinExistence type="predicted"/>
<organism evidence="2 3">
    <name type="scientific">Dichanthelium oligosanthes</name>
    <dbReference type="NCBI Taxonomy" id="888268"/>
    <lineage>
        <taxon>Eukaryota</taxon>
        <taxon>Viridiplantae</taxon>
        <taxon>Streptophyta</taxon>
        <taxon>Embryophyta</taxon>
        <taxon>Tracheophyta</taxon>
        <taxon>Spermatophyta</taxon>
        <taxon>Magnoliopsida</taxon>
        <taxon>Liliopsida</taxon>
        <taxon>Poales</taxon>
        <taxon>Poaceae</taxon>
        <taxon>PACMAD clade</taxon>
        <taxon>Panicoideae</taxon>
        <taxon>Panicodae</taxon>
        <taxon>Paniceae</taxon>
        <taxon>Dichantheliinae</taxon>
        <taxon>Dichanthelium</taxon>
    </lineage>
</organism>
<feature type="region of interest" description="Disordered" evidence="1">
    <location>
        <begin position="1"/>
        <end position="25"/>
    </location>
</feature>
<accession>A0A1E5W6J7</accession>
<feature type="non-terminal residue" evidence="2">
    <location>
        <position position="1"/>
    </location>
</feature>
<dbReference type="Proteomes" id="UP000095767">
    <property type="component" value="Unassembled WGS sequence"/>
</dbReference>
<name>A0A1E5W6J7_9POAL</name>
<evidence type="ECO:0000256" key="1">
    <source>
        <dbReference type="SAM" id="MobiDB-lite"/>
    </source>
</evidence>
<evidence type="ECO:0000313" key="3">
    <source>
        <dbReference type="Proteomes" id="UP000095767"/>
    </source>
</evidence>
<feature type="region of interest" description="Disordered" evidence="1">
    <location>
        <begin position="38"/>
        <end position="73"/>
    </location>
</feature>
<gene>
    <name evidence="2" type="ORF">BAE44_0005955</name>
</gene>
<dbReference type="EMBL" id="LWDX02020003">
    <property type="protein sequence ID" value="OEL33024.1"/>
    <property type="molecule type" value="Genomic_DNA"/>
</dbReference>
<protein>
    <submittedName>
        <fullName evidence="2">Uncharacterized protein</fullName>
    </submittedName>
</protein>